<evidence type="ECO:0000256" key="2">
    <source>
        <dbReference type="ARBA" id="ARBA00022527"/>
    </source>
</evidence>
<dbReference type="PROSITE" id="PS50011">
    <property type="entry name" value="PROTEIN_KINASE_DOM"/>
    <property type="match status" value="1"/>
</dbReference>
<organism evidence="12 13">
    <name type="scientific">Necator americanus</name>
    <name type="common">Human hookworm</name>
    <dbReference type="NCBI Taxonomy" id="51031"/>
    <lineage>
        <taxon>Eukaryota</taxon>
        <taxon>Metazoa</taxon>
        <taxon>Ecdysozoa</taxon>
        <taxon>Nematoda</taxon>
        <taxon>Chromadorea</taxon>
        <taxon>Rhabditida</taxon>
        <taxon>Rhabditina</taxon>
        <taxon>Rhabditomorpha</taxon>
        <taxon>Strongyloidea</taxon>
        <taxon>Ancylostomatidae</taxon>
        <taxon>Bunostominae</taxon>
        <taxon>Necator</taxon>
    </lineage>
</organism>
<dbReference type="PROSITE" id="PS00108">
    <property type="entry name" value="PROTEIN_KINASE_ST"/>
    <property type="match status" value="1"/>
</dbReference>
<dbReference type="Gene3D" id="3.30.200.20">
    <property type="entry name" value="Phosphorylase Kinase, domain 1"/>
    <property type="match status" value="1"/>
</dbReference>
<dbReference type="PANTHER" id="PTHR48006:SF102">
    <property type="entry name" value="LEUCINE-RICH REPEAT-CONTAINING PROTEIN DDB_G0281931-RELATED"/>
    <property type="match status" value="1"/>
</dbReference>
<evidence type="ECO:0000256" key="4">
    <source>
        <dbReference type="ARBA" id="ARBA00022741"/>
    </source>
</evidence>
<keyword evidence="6 9" id="KW-0067">ATP-binding</keyword>
<comment type="similarity">
    <text evidence="10">Belongs to the protein kinase superfamily.</text>
</comment>
<protein>
    <recommendedName>
        <fullName evidence="1">non-specific serine/threonine protein kinase</fullName>
        <ecNumber evidence="1">2.7.11.1</ecNumber>
    </recommendedName>
</protein>
<evidence type="ECO:0000256" key="1">
    <source>
        <dbReference type="ARBA" id="ARBA00012513"/>
    </source>
</evidence>
<comment type="caution">
    <text evidence="12">The sequence shown here is derived from an EMBL/GenBank/DDBJ whole genome shotgun (WGS) entry which is preliminary data.</text>
</comment>
<feature type="binding site" evidence="9">
    <location>
        <position position="228"/>
    </location>
    <ligand>
        <name>ATP</name>
        <dbReference type="ChEBI" id="CHEBI:30616"/>
    </ligand>
</feature>
<feature type="domain" description="Protein kinase" evidence="11">
    <location>
        <begin position="201"/>
        <end position="496"/>
    </location>
</feature>
<sequence>MDEFEIDAENSLIHTLPYETMRDLSRILDGGDAWVELAAKMPDISTQDVDGCRQFGACHRGSPSEYLLRIWASKGYSILSLYNLFASTRMVRCMRIIRHLVSETHHYLEDYALSDENVNTPSSSQNYHQFSRPQHVSISSLKRNDPHQASHIASGSTQKSSALTTCDTASSGSSISDPIWSALQNTLTVPYTELLSATCNFAEENVLGKGGYGIVYVGEWKHTKIAVKRFMANGNKGTHIQRERLRQSLQELRTLARYRHDNILPLYAFSLDGSEPCLVYQFMSNGSLEDRLLCRRGTAPLTWHQKKEIAEGTARGLHFLHCIASTPIIHGDVKSANILLDRHFEPKLGDFGLSRDGKVETDAEEKSPLIASHVKGTLAYLPPEFITSKILSTKLDVYSFGIVLLEIGTGLRAYMDSRSPPGLAEYCIYTKNSSRNNEWIETLMDKRTPSTSSQDSVACWFSGVIRLGLQCVEKDRLARPAFPEIVAVLSKLAPSFDVTA</sequence>
<dbReference type="Gene3D" id="1.10.510.10">
    <property type="entry name" value="Transferase(Phosphotransferase) domain 1"/>
    <property type="match status" value="1"/>
</dbReference>
<evidence type="ECO:0000313" key="12">
    <source>
        <dbReference type="EMBL" id="KAK6746854.1"/>
    </source>
</evidence>
<evidence type="ECO:0000256" key="9">
    <source>
        <dbReference type="PROSITE-ProRule" id="PRU10141"/>
    </source>
</evidence>
<dbReference type="SMART" id="SM00220">
    <property type="entry name" value="S_TKc"/>
    <property type="match status" value="1"/>
</dbReference>
<dbReference type="InterPro" id="IPR008271">
    <property type="entry name" value="Ser/Thr_kinase_AS"/>
</dbReference>
<name>A0ABR1D8M5_NECAM</name>
<dbReference type="Pfam" id="PF00069">
    <property type="entry name" value="Pkinase"/>
    <property type="match status" value="1"/>
</dbReference>
<evidence type="ECO:0000256" key="6">
    <source>
        <dbReference type="ARBA" id="ARBA00022840"/>
    </source>
</evidence>
<dbReference type="InterPro" id="IPR051824">
    <property type="entry name" value="LRR_Rcpt-Like_S/T_Kinase"/>
</dbReference>
<dbReference type="CDD" id="cd14066">
    <property type="entry name" value="STKc_IRAK"/>
    <property type="match status" value="1"/>
</dbReference>
<evidence type="ECO:0000256" key="5">
    <source>
        <dbReference type="ARBA" id="ARBA00022777"/>
    </source>
</evidence>
<keyword evidence="3" id="KW-0808">Transferase</keyword>
<evidence type="ECO:0000256" key="7">
    <source>
        <dbReference type="ARBA" id="ARBA00047899"/>
    </source>
</evidence>
<dbReference type="InterPro" id="IPR011009">
    <property type="entry name" value="Kinase-like_dom_sf"/>
</dbReference>
<dbReference type="PANTHER" id="PTHR48006">
    <property type="entry name" value="LEUCINE-RICH REPEAT-CONTAINING PROTEIN DDB_G0281931-RELATED"/>
    <property type="match status" value="1"/>
</dbReference>
<dbReference type="InterPro" id="IPR000719">
    <property type="entry name" value="Prot_kinase_dom"/>
</dbReference>
<dbReference type="SUPFAM" id="SSF47986">
    <property type="entry name" value="DEATH domain"/>
    <property type="match status" value="1"/>
</dbReference>
<evidence type="ECO:0000256" key="3">
    <source>
        <dbReference type="ARBA" id="ARBA00022679"/>
    </source>
</evidence>
<dbReference type="SUPFAM" id="SSF56112">
    <property type="entry name" value="Protein kinase-like (PK-like)"/>
    <property type="match status" value="1"/>
</dbReference>
<comment type="catalytic activity">
    <reaction evidence="8">
        <text>L-seryl-[protein] + ATP = O-phospho-L-seryl-[protein] + ADP + H(+)</text>
        <dbReference type="Rhea" id="RHEA:17989"/>
        <dbReference type="Rhea" id="RHEA-COMP:9863"/>
        <dbReference type="Rhea" id="RHEA-COMP:11604"/>
        <dbReference type="ChEBI" id="CHEBI:15378"/>
        <dbReference type="ChEBI" id="CHEBI:29999"/>
        <dbReference type="ChEBI" id="CHEBI:30616"/>
        <dbReference type="ChEBI" id="CHEBI:83421"/>
        <dbReference type="ChEBI" id="CHEBI:456216"/>
        <dbReference type="EC" id="2.7.11.1"/>
    </reaction>
</comment>
<dbReference type="PROSITE" id="PS00107">
    <property type="entry name" value="PROTEIN_KINASE_ATP"/>
    <property type="match status" value="1"/>
</dbReference>
<keyword evidence="13" id="KW-1185">Reference proteome</keyword>
<dbReference type="InterPro" id="IPR011029">
    <property type="entry name" value="DEATH-like_dom_sf"/>
</dbReference>
<accession>A0ABR1D8M5</accession>
<comment type="catalytic activity">
    <reaction evidence="7">
        <text>L-threonyl-[protein] + ATP = O-phospho-L-threonyl-[protein] + ADP + H(+)</text>
        <dbReference type="Rhea" id="RHEA:46608"/>
        <dbReference type="Rhea" id="RHEA-COMP:11060"/>
        <dbReference type="Rhea" id="RHEA-COMP:11605"/>
        <dbReference type="ChEBI" id="CHEBI:15378"/>
        <dbReference type="ChEBI" id="CHEBI:30013"/>
        <dbReference type="ChEBI" id="CHEBI:30616"/>
        <dbReference type="ChEBI" id="CHEBI:61977"/>
        <dbReference type="ChEBI" id="CHEBI:456216"/>
        <dbReference type="EC" id="2.7.11.1"/>
    </reaction>
</comment>
<evidence type="ECO:0000313" key="13">
    <source>
        <dbReference type="Proteomes" id="UP001303046"/>
    </source>
</evidence>
<dbReference type="EMBL" id="JAVFWL010000004">
    <property type="protein sequence ID" value="KAK6746854.1"/>
    <property type="molecule type" value="Genomic_DNA"/>
</dbReference>
<evidence type="ECO:0000256" key="10">
    <source>
        <dbReference type="RuleBase" id="RU000304"/>
    </source>
</evidence>
<evidence type="ECO:0000256" key="8">
    <source>
        <dbReference type="ARBA" id="ARBA00048679"/>
    </source>
</evidence>
<proteinExistence type="inferred from homology"/>
<dbReference type="EC" id="2.7.11.1" evidence="1"/>
<dbReference type="Gene3D" id="1.10.533.10">
    <property type="entry name" value="Death Domain, Fas"/>
    <property type="match status" value="1"/>
</dbReference>
<reference evidence="12 13" key="1">
    <citation type="submission" date="2023-08" db="EMBL/GenBank/DDBJ databases">
        <title>A Necator americanus chromosomal reference genome.</title>
        <authorList>
            <person name="Ilik V."/>
            <person name="Petrzelkova K.J."/>
            <person name="Pardy F."/>
            <person name="Fuh T."/>
            <person name="Niatou-Singa F.S."/>
            <person name="Gouil Q."/>
            <person name="Baker L."/>
            <person name="Ritchie M.E."/>
            <person name="Jex A.R."/>
            <person name="Gazzola D."/>
            <person name="Li H."/>
            <person name="Toshio Fujiwara R."/>
            <person name="Zhan B."/>
            <person name="Aroian R.V."/>
            <person name="Pafco B."/>
            <person name="Schwarz E.M."/>
        </authorList>
    </citation>
    <scope>NUCLEOTIDE SEQUENCE [LARGE SCALE GENOMIC DNA]</scope>
    <source>
        <strain evidence="12 13">Aroian</strain>
        <tissue evidence="12">Whole animal</tissue>
    </source>
</reference>
<keyword evidence="4 9" id="KW-0547">Nucleotide-binding</keyword>
<gene>
    <name evidence="12" type="primary">Necator_chrIV.g13521</name>
    <name evidence="12" type="ORF">RB195_000230</name>
</gene>
<dbReference type="Proteomes" id="UP001303046">
    <property type="component" value="Unassembled WGS sequence"/>
</dbReference>
<evidence type="ECO:0000259" key="11">
    <source>
        <dbReference type="PROSITE" id="PS50011"/>
    </source>
</evidence>
<keyword evidence="5" id="KW-0418">Kinase</keyword>
<keyword evidence="2 10" id="KW-0723">Serine/threonine-protein kinase</keyword>
<dbReference type="InterPro" id="IPR017441">
    <property type="entry name" value="Protein_kinase_ATP_BS"/>
</dbReference>